<dbReference type="Pfam" id="PF10604">
    <property type="entry name" value="Polyketide_cyc2"/>
    <property type="match status" value="1"/>
</dbReference>
<dbReference type="Proteomes" id="UP000199055">
    <property type="component" value="Unassembled WGS sequence"/>
</dbReference>
<name>A0A1H9DX16_9ACTN</name>
<dbReference type="STRING" id="403935.SAMN05216481_104330"/>
<evidence type="ECO:0000313" key="2">
    <source>
        <dbReference type="Proteomes" id="UP000199055"/>
    </source>
</evidence>
<evidence type="ECO:0000313" key="1">
    <source>
        <dbReference type="EMBL" id="SEQ17994.1"/>
    </source>
</evidence>
<dbReference type="InterPro" id="IPR019587">
    <property type="entry name" value="Polyketide_cyclase/dehydratase"/>
</dbReference>
<dbReference type="AlphaFoldDB" id="A0A1H9DX16"/>
<accession>A0A1H9DX16</accession>
<sequence>MARMTLRAAGRAPAGEVWERYARPELWHTWSPQIRSVRVRGDRIEPGMAGEIVSLPGVPVAFTVEEVGEARRRWTWRVEAGPVRMRLHHAVVVLPDGRTGTELRMEGPLPALVLYAGPARLALHRLVRGGSGA</sequence>
<protein>
    <submittedName>
        <fullName evidence="1">Polyketide cyclase / dehydrase and lipid transport</fullName>
    </submittedName>
</protein>
<gene>
    <name evidence="1" type="ORF">SAMN05216481_104330</name>
</gene>
<reference evidence="1 2" key="1">
    <citation type="submission" date="2016-10" db="EMBL/GenBank/DDBJ databases">
        <authorList>
            <person name="de Groot N.N."/>
        </authorList>
    </citation>
    <scope>NUCLEOTIDE SEQUENCE [LARGE SCALE GENOMIC DNA]</scope>
    <source>
        <strain evidence="1 2">CGMCC 4.3519</strain>
    </source>
</reference>
<dbReference type="Gene3D" id="3.30.530.20">
    <property type="match status" value="1"/>
</dbReference>
<dbReference type="EMBL" id="FOET01000004">
    <property type="protein sequence ID" value="SEQ17994.1"/>
    <property type="molecule type" value="Genomic_DNA"/>
</dbReference>
<proteinExistence type="predicted"/>
<dbReference type="SUPFAM" id="SSF55961">
    <property type="entry name" value="Bet v1-like"/>
    <property type="match status" value="1"/>
</dbReference>
<dbReference type="RefSeq" id="WP_177213970.1">
    <property type="nucleotide sequence ID" value="NZ_FOET01000004.1"/>
</dbReference>
<dbReference type="InterPro" id="IPR023393">
    <property type="entry name" value="START-like_dom_sf"/>
</dbReference>
<organism evidence="1 2">
    <name type="scientific">Streptomyces radiopugnans</name>
    <dbReference type="NCBI Taxonomy" id="403935"/>
    <lineage>
        <taxon>Bacteria</taxon>
        <taxon>Bacillati</taxon>
        <taxon>Actinomycetota</taxon>
        <taxon>Actinomycetes</taxon>
        <taxon>Kitasatosporales</taxon>
        <taxon>Streptomycetaceae</taxon>
        <taxon>Streptomyces</taxon>
    </lineage>
</organism>
<keyword evidence="2" id="KW-1185">Reference proteome</keyword>